<protein>
    <submittedName>
        <fullName evidence="3">Uncharacterized protein</fullName>
    </submittedName>
</protein>
<reference evidence="4" key="1">
    <citation type="journal article" date="2015" name="PLoS Genet.">
        <title>Genome Sequence and Transcriptome Analyses of Chrysochromulina tobin: Metabolic Tools for Enhanced Algal Fitness in the Prominent Order Prymnesiales (Haptophyceae).</title>
        <authorList>
            <person name="Hovde B.T."/>
            <person name="Deodato C.R."/>
            <person name="Hunsperger H.M."/>
            <person name="Ryken S.A."/>
            <person name="Yost W."/>
            <person name="Jha R.K."/>
            <person name="Patterson J."/>
            <person name="Monnat R.J. Jr."/>
            <person name="Barlow S.B."/>
            <person name="Starkenburg S.R."/>
            <person name="Cattolico R.A."/>
        </authorList>
    </citation>
    <scope>NUCLEOTIDE SEQUENCE</scope>
    <source>
        <strain evidence="4">CCMP291</strain>
    </source>
</reference>
<sequence length="692" mass="75434">MASRDLNIGDVNIVLREVSHATTEPLATTLIKTLSTQIGTLATAAPQSLVQLLHCPSSEVAAEVMLTLHDNAGGDDHAASRFMASRFAALLPDDDDAASISPRVIRFMVMLPEVLGRLVRQRFAVPPRPPYQMSAATALGIFLAWNGPGPAPTTQAPWMANLDRDMLRLGDEFGRFVASASPSPADRDAAPVDDSAVCEEDASAPLVHVIEPQLHATITRYGWSPRANALVFLGHRLSLLDSPGADALAAAALRLLPAAAHESLLELLHGLSSFVLTGANSSSHLGQLRSLPGTSFRWTVPAEQANTDGLGGGLFWALDPQFCEKMLTKFPERNIFLGVDFLDVDFLNCDDIKAALLRGFATWSDNHRLLNFVDISESAPCTAANRSADLSDPCPWEVYITTDDGSAHPDLAAYVTTFRASHFDQLWFTQPLRSSSGVIAFGVDANRRSMMRFQTHICWYLDATFCYHLQRLKHESAMGTADIDLFVRLTLLMLFAMAATRMLWTLFFVCVALFCVRGEAATAAAYRRHGRCSGRCSMMLDYLSSLSPGGNVLVLFFLIFPPIFYQRIYLPCIECYDFEAAMAHETGHVLGFDHPDQRADENLVAREACAVNNATCRDAFGGTSTEEPERRRSPNAPETLMIEDMAEGEPAEVRRPPLNGYAVKGGSTASPSKVAFAESLGNGYTGPVWPSQ</sequence>
<feature type="region of interest" description="Disordered" evidence="1">
    <location>
        <begin position="646"/>
        <end position="669"/>
    </location>
</feature>
<evidence type="ECO:0000256" key="1">
    <source>
        <dbReference type="SAM" id="MobiDB-lite"/>
    </source>
</evidence>
<evidence type="ECO:0000256" key="2">
    <source>
        <dbReference type="SAM" id="Phobius"/>
    </source>
</evidence>
<organism evidence="3 4">
    <name type="scientific">Chrysochromulina tobinii</name>
    <dbReference type="NCBI Taxonomy" id="1460289"/>
    <lineage>
        <taxon>Eukaryota</taxon>
        <taxon>Haptista</taxon>
        <taxon>Haptophyta</taxon>
        <taxon>Prymnesiophyceae</taxon>
        <taxon>Prymnesiales</taxon>
        <taxon>Chrysochromulinaceae</taxon>
        <taxon>Chrysochromulina</taxon>
    </lineage>
</organism>
<proteinExistence type="predicted"/>
<gene>
    <name evidence="3" type="ORF">Ctob_001670</name>
</gene>
<keyword evidence="4" id="KW-1185">Reference proteome</keyword>
<name>A0A0M0J499_9EUKA</name>
<evidence type="ECO:0000313" key="4">
    <source>
        <dbReference type="Proteomes" id="UP000037460"/>
    </source>
</evidence>
<feature type="transmembrane region" description="Helical" evidence="2">
    <location>
        <begin position="491"/>
        <end position="518"/>
    </location>
</feature>
<dbReference type="EMBL" id="JWZX01003394">
    <property type="protein sequence ID" value="KOO21038.1"/>
    <property type="molecule type" value="Genomic_DNA"/>
</dbReference>
<comment type="caution">
    <text evidence="3">The sequence shown here is derived from an EMBL/GenBank/DDBJ whole genome shotgun (WGS) entry which is preliminary data.</text>
</comment>
<feature type="transmembrane region" description="Helical" evidence="2">
    <location>
        <begin position="539"/>
        <end position="565"/>
    </location>
</feature>
<keyword evidence="2" id="KW-0472">Membrane</keyword>
<dbReference type="Proteomes" id="UP000037460">
    <property type="component" value="Unassembled WGS sequence"/>
</dbReference>
<keyword evidence="2" id="KW-1133">Transmembrane helix</keyword>
<evidence type="ECO:0000313" key="3">
    <source>
        <dbReference type="EMBL" id="KOO21038.1"/>
    </source>
</evidence>
<keyword evidence="2" id="KW-0812">Transmembrane</keyword>
<dbReference type="AlphaFoldDB" id="A0A0M0J499"/>
<dbReference type="SUPFAM" id="SSF55486">
    <property type="entry name" value="Metalloproteases ('zincins'), catalytic domain"/>
    <property type="match status" value="1"/>
</dbReference>
<dbReference type="OrthoDB" id="5855429at2759"/>
<accession>A0A0M0J499</accession>